<evidence type="ECO:0000256" key="7">
    <source>
        <dbReference type="SAM" id="Phobius"/>
    </source>
</evidence>
<keyword evidence="4 7" id="KW-0812">Transmembrane</keyword>
<feature type="transmembrane region" description="Helical" evidence="7">
    <location>
        <begin position="182"/>
        <end position="206"/>
    </location>
</feature>
<organism evidence="8 9">
    <name type="scientific">Chitinophaga barathri</name>
    <dbReference type="NCBI Taxonomy" id="1647451"/>
    <lineage>
        <taxon>Bacteria</taxon>
        <taxon>Pseudomonadati</taxon>
        <taxon>Bacteroidota</taxon>
        <taxon>Chitinophagia</taxon>
        <taxon>Chitinophagales</taxon>
        <taxon>Chitinophagaceae</taxon>
        <taxon>Chitinophaga</taxon>
    </lineage>
</organism>
<dbReference type="PANTHER" id="PTHR30589">
    <property type="entry name" value="PROLIPOPROTEIN DIACYLGLYCERYL TRANSFERASE"/>
    <property type="match status" value="1"/>
</dbReference>
<feature type="transmembrane region" description="Helical" evidence="7">
    <location>
        <begin position="343"/>
        <end position="360"/>
    </location>
</feature>
<keyword evidence="2" id="KW-1003">Cell membrane</keyword>
<dbReference type="PANTHER" id="PTHR30589:SF0">
    <property type="entry name" value="PHOSPHATIDYLGLYCEROL--PROLIPOPROTEIN DIACYLGLYCERYL TRANSFERASE"/>
    <property type="match status" value="1"/>
</dbReference>
<feature type="transmembrane region" description="Helical" evidence="7">
    <location>
        <begin position="406"/>
        <end position="422"/>
    </location>
</feature>
<dbReference type="Pfam" id="PF01790">
    <property type="entry name" value="LGT"/>
    <property type="match status" value="1"/>
</dbReference>
<dbReference type="EMBL" id="RMBX01000004">
    <property type="protein sequence ID" value="RPD41624.1"/>
    <property type="molecule type" value="Genomic_DNA"/>
</dbReference>
<dbReference type="AlphaFoldDB" id="A0A3N4MCN8"/>
<reference evidence="9" key="1">
    <citation type="submission" date="2018-11" db="EMBL/GenBank/DDBJ databases">
        <title>Chitinophaga lutea sp.nov., isolate from arsenic contaminated soil.</title>
        <authorList>
            <person name="Zong Y."/>
        </authorList>
    </citation>
    <scope>NUCLEOTIDE SEQUENCE [LARGE SCALE GENOMIC DNA]</scope>
    <source>
        <strain evidence="9">YLT18</strain>
    </source>
</reference>
<keyword evidence="3 8" id="KW-0808">Transferase</keyword>
<dbReference type="GO" id="GO:0005886">
    <property type="term" value="C:plasma membrane"/>
    <property type="evidence" value="ECO:0007669"/>
    <property type="project" value="InterPro"/>
</dbReference>
<comment type="similarity">
    <text evidence="1">Belongs to the Lgt family.</text>
</comment>
<feature type="transmembrane region" description="Helical" evidence="7">
    <location>
        <begin position="20"/>
        <end position="41"/>
    </location>
</feature>
<keyword evidence="9" id="KW-1185">Reference proteome</keyword>
<dbReference type="GO" id="GO:0042158">
    <property type="term" value="P:lipoprotein biosynthetic process"/>
    <property type="evidence" value="ECO:0007669"/>
    <property type="project" value="InterPro"/>
</dbReference>
<dbReference type="RefSeq" id="WP_120516075.1">
    <property type="nucleotide sequence ID" value="NZ_QXZY01000005.1"/>
</dbReference>
<feature type="transmembrane region" description="Helical" evidence="7">
    <location>
        <begin position="105"/>
        <end position="125"/>
    </location>
</feature>
<evidence type="ECO:0000313" key="9">
    <source>
        <dbReference type="Proteomes" id="UP000279089"/>
    </source>
</evidence>
<name>A0A3N4MCN8_9BACT</name>
<evidence type="ECO:0000256" key="5">
    <source>
        <dbReference type="ARBA" id="ARBA00022989"/>
    </source>
</evidence>
<evidence type="ECO:0000256" key="1">
    <source>
        <dbReference type="ARBA" id="ARBA00007150"/>
    </source>
</evidence>
<gene>
    <name evidence="8" type="ORF">EG028_09970</name>
</gene>
<keyword evidence="6 7" id="KW-0472">Membrane</keyword>
<sequence length="431" mass="47490">MYPNLYYAFKDLLGVEIPFLKVLQTFGFFVALAFLAAAYVLTSELRRREKLGLLHPVPETTTIGKPASMGEIITSAVIGFIIGFKVLGLIPGFGGNAGGDLRDYLLSAQGSFIGGILVAAAMGYYKYYTKKKKALPTPKQEKVMVYPHQRVPDFTIMAAVAGLIGAKVFHNLENWGEFMKDPWGSIFSASGLTFYGGLIVAAYVIIRYAHKKSINWKHLIDSAGPALMLAYAIGRMGCQFSGDGDWGINNSAYATDPSGKVVKIAPAQYQEILHRDSAYFTRQFGSLENVPHRSFEKPASLSWLPDYFVAYSYPHNVVNDGIQLEGCTGEYCSALPVGVFPTPLYEIIVCGLFFIVLMAIRKKVTTPGVIFGIYLILNGVERFFVEKIRVNTKYDIFGFHPTQAELIASLLVIGGAVLIWYARKTNTPKTA</sequence>
<feature type="transmembrane region" description="Helical" evidence="7">
    <location>
        <begin position="72"/>
        <end position="93"/>
    </location>
</feature>
<evidence type="ECO:0000313" key="8">
    <source>
        <dbReference type="EMBL" id="RPD41624.1"/>
    </source>
</evidence>
<dbReference type="InterPro" id="IPR001640">
    <property type="entry name" value="Lgt"/>
</dbReference>
<evidence type="ECO:0000256" key="3">
    <source>
        <dbReference type="ARBA" id="ARBA00022679"/>
    </source>
</evidence>
<evidence type="ECO:0000256" key="2">
    <source>
        <dbReference type="ARBA" id="ARBA00022475"/>
    </source>
</evidence>
<evidence type="ECO:0000256" key="6">
    <source>
        <dbReference type="ARBA" id="ARBA00023136"/>
    </source>
</evidence>
<dbReference type="GO" id="GO:0008961">
    <property type="term" value="F:phosphatidylglycerol-prolipoprotein diacylglyceryl transferase activity"/>
    <property type="evidence" value="ECO:0007669"/>
    <property type="project" value="InterPro"/>
</dbReference>
<dbReference type="OrthoDB" id="871140at2"/>
<evidence type="ECO:0000256" key="4">
    <source>
        <dbReference type="ARBA" id="ARBA00022692"/>
    </source>
</evidence>
<feature type="transmembrane region" description="Helical" evidence="7">
    <location>
        <begin position="366"/>
        <end position="385"/>
    </location>
</feature>
<proteinExistence type="inferred from homology"/>
<keyword evidence="5 7" id="KW-1133">Transmembrane helix</keyword>
<dbReference type="Proteomes" id="UP000279089">
    <property type="component" value="Unassembled WGS sequence"/>
</dbReference>
<protein>
    <submittedName>
        <fullName evidence="8">Diacylglyceryl transferase</fullName>
    </submittedName>
</protein>
<accession>A0A3N4MCN8</accession>
<comment type="caution">
    <text evidence="8">The sequence shown here is derived from an EMBL/GenBank/DDBJ whole genome shotgun (WGS) entry which is preliminary data.</text>
</comment>